<dbReference type="InterPro" id="IPR033656">
    <property type="entry name" value="HisRS_anticodon"/>
</dbReference>
<dbReference type="SUPFAM" id="SSF55681">
    <property type="entry name" value="Class II aaRS and biotin synthetases"/>
    <property type="match status" value="1"/>
</dbReference>
<feature type="domain" description="Aminoacyl-transfer RNA synthetases class-II family profile" evidence="10">
    <location>
        <begin position="1"/>
        <end position="299"/>
    </location>
</feature>
<dbReference type="GO" id="GO:0006427">
    <property type="term" value="P:histidyl-tRNA aminoacylation"/>
    <property type="evidence" value="ECO:0007669"/>
    <property type="project" value="InterPro"/>
</dbReference>
<keyword evidence="7 11" id="KW-0030">Aminoacyl-tRNA synthetase</keyword>
<dbReference type="Pfam" id="PF13393">
    <property type="entry name" value="tRNA-synt_His"/>
    <property type="match status" value="1"/>
</dbReference>
<dbReference type="Gene3D" id="3.40.50.800">
    <property type="entry name" value="Anticodon-binding domain"/>
    <property type="match status" value="1"/>
</dbReference>
<dbReference type="EMBL" id="UOEJ01000130">
    <property type="protein sequence ID" value="VAW00207.1"/>
    <property type="molecule type" value="Genomic_DNA"/>
</dbReference>
<evidence type="ECO:0000256" key="2">
    <source>
        <dbReference type="ARBA" id="ARBA00012815"/>
    </source>
</evidence>
<evidence type="ECO:0000259" key="10">
    <source>
        <dbReference type="PROSITE" id="PS50862"/>
    </source>
</evidence>
<evidence type="ECO:0000256" key="4">
    <source>
        <dbReference type="ARBA" id="ARBA00022741"/>
    </source>
</evidence>
<dbReference type="CDD" id="cd00773">
    <property type="entry name" value="HisRS-like_core"/>
    <property type="match status" value="1"/>
</dbReference>
<dbReference type="Pfam" id="PF03129">
    <property type="entry name" value="HGTP_anticodon"/>
    <property type="match status" value="1"/>
</dbReference>
<evidence type="ECO:0000256" key="3">
    <source>
        <dbReference type="ARBA" id="ARBA00022598"/>
    </source>
</evidence>
<dbReference type="InterPro" id="IPR045864">
    <property type="entry name" value="aa-tRNA-synth_II/BPL/LPL"/>
</dbReference>
<protein>
    <recommendedName>
        <fullName evidence="2">histidine--tRNA ligase</fullName>
        <ecNumber evidence="2">6.1.1.21</ecNumber>
    </recommendedName>
    <alternativeName>
        <fullName evidence="8">Histidyl-tRNA synthetase</fullName>
    </alternativeName>
</protein>
<dbReference type="GO" id="GO:0004821">
    <property type="term" value="F:histidine-tRNA ligase activity"/>
    <property type="evidence" value="ECO:0007669"/>
    <property type="project" value="UniProtKB-EC"/>
</dbReference>
<dbReference type="InterPro" id="IPR004516">
    <property type="entry name" value="HisRS/HisZ"/>
</dbReference>
<dbReference type="InterPro" id="IPR041715">
    <property type="entry name" value="HisRS-like_core"/>
</dbReference>
<dbReference type="InterPro" id="IPR004154">
    <property type="entry name" value="Anticodon-bd"/>
</dbReference>
<accession>A0A3B0SGU7</accession>
<dbReference type="PIRSF" id="PIRSF001549">
    <property type="entry name" value="His-tRNA_synth"/>
    <property type="match status" value="1"/>
</dbReference>
<evidence type="ECO:0000313" key="11">
    <source>
        <dbReference type="EMBL" id="VAW00207.1"/>
    </source>
</evidence>
<evidence type="ECO:0000256" key="8">
    <source>
        <dbReference type="ARBA" id="ARBA00030619"/>
    </source>
</evidence>
<dbReference type="SUPFAM" id="SSF52954">
    <property type="entry name" value="Class II aaRS ABD-related"/>
    <property type="match status" value="1"/>
</dbReference>
<dbReference type="PANTHER" id="PTHR43707">
    <property type="entry name" value="HISTIDYL-TRNA SYNTHETASE"/>
    <property type="match status" value="1"/>
</dbReference>
<evidence type="ECO:0000256" key="6">
    <source>
        <dbReference type="ARBA" id="ARBA00022917"/>
    </source>
</evidence>
<evidence type="ECO:0000256" key="7">
    <source>
        <dbReference type="ARBA" id="ARBA00023146"/>
    </source>
</evidence>
<dbReference type="EC" id="6.1.1.21" evidence="2"/>
<dbReference type="InterPro" id="IPR015807">
    <property type="entry name" value="His-tRNA-ligase"/>
</dbReference>
<dbReference type="CDD" id="cd00859">
    <property type="entry name" value="HisRS_anticodon"/>
    <property type="match status" value="1"/>
</dbReference>
<dbReference type="InterPro" id="IPR006195">
    <property type="entry name" value="aa-tRNA-synth_II"/>
</dbReference>
<dbReference type="NCBIfam" id="TIGR00442">
    <property type="entry name" value="hisS"/>
    <property type="match status" value="1"/>
</dbReference>
<dbReference type="GO" id="GO:0005737">
    <property type="term" value="C:cytoplasm"/>
    <property type="evidence" value="ECO:0007669"/>
    <property type="project" value="InterPro"/>
</dbReference>
<organism evidence="11">
    <name type="scientific">hydrothermal vent metagenome</name>
    <dbReference type="NCBI Taxonomy" id="652676"/>
    <lineage>
        <taxon>unclassified sequences</taxon>
        <taxon>metagenomes</taxon>
        <taxon>ecological metagenomes</taxon>
    </lineage>
</organism>
<gene>
    <name evidence="11" type="ORF">MNBD_ALPHA01-608</name>
</gene>
<keyword evidence="5" id="KW-0067">ATP-binding</keyword>
<dbReference type="InterPro" id="IPR036621">
    <property type="entry name" value="Anticodon-bd_dom_sf"/>
</dbReference>
<comment type="similarity">
    <text evidence="1">Belongs to the class-II aminoacyl-tRNA synthetase family.</text>
</comment>
<dbReference type="Gene3D" id="3.30.930.10">
    <property type="entry name" value="Bira Bifunctional Protein, Domain 2"/>
    <property type="match status" value="1"/>
</dbReference>
<name>A0A3B0SGU7_9ZZZZ</name>
<evidence type="ECO:0000256" key="5">
    <source>
        <dbReference type="ARBA" id="ARBA00022840"/>
    </source>
</evidence>
<evidence type="ECO:0000256" key="9">
    <source>
        <dbReference type="ARBA" id="ARBA00047639"/>
    </source>
</evidence>
<comment type="catalytic activity">
    <reaction evidence="9">
        <text>tRNA(His) + L-histidine + ATP = L-histidyl-tRNA(His) + AMP + diphosphate + H(+)</text>
        <dbReference type="Rhea" id="RHEA:17313"/>
        <dbReference type="Rhea" id="RHEA-COMP:9665"/>
        <dbReference type="Rhea" id="RHEA-COMP:9689"/>
        <dbReference type="ChEBI" id="CHEBI:15378"/>
        <dbReference type="ChEBI" id="CHEBI:30616"/>
        <dbReference type="ChEBI" id="CHEBI:33019"/>
        <dbReference type="ChEBI" id="CHEBI:57595"/>
        <dbReference type="ChEBI" id="CHEBI:78442"/>
        <dbReference type="ChEBI" id="CHEBI:78527"/>
        <dbReference type="ChEBI" id="CHEBI:456215"/>
        <dbReference type="EC" id="6.1.1.21"/>
    </reaction>
</comment>
<feature type="non-terminal residue" evidence="11">
    <location>
        <position position="1"/>
    </location>
</feature>
<keyword evidence="3 11" id="KW-0436">Ligase</keyword>
<reference evidence="11" key="1">
    <citation type="submission" date="2018-06" db="EMBL/GenBank/DDBJ databases">
        <authorList>
            <person name="Zhirakovskaya E."/>
        </authorList>
    </citation>
    <scope>NUCLEOTIDE SEQUENCE</scope>
</reference>
<proteinExistence type="inferred from homology"/>
<sequence>TRFGHQEISTPIFEFTEIFSRTLGEASDVVSKEMYTFEDRGGELLTLRPEYTAGIARAFISNGLQQSLPCKFFGAGPMFRYERPQKGRMRQFHQLDIEILGVPEPQADIEVLALAATLLTELGLMDDVTLEINSLGDSESRNAYRDALVTYFTARKGSLSDDSLARLDKNPMRILDSKDTGDRELVKDAPRISDYYNETTKEFFAAVLSGLDALDIDYVINERLVRGLDYYSHTAFEFITTKLGAQGTVLAGGRYDGLIEKMGGPATAGIGWAAGMERLAELLSAELVPDAPRPIAIVPVGAACQTEALGLAQDLRAAGFAVDMSYRGNMAKRMKRANKARALAAVLIGEDELARGAVTIKNFDNGSQSEVPLDQIMTHLQGIGQ</sequence>
<dbReference type="PANTHER" id="PTHR43707:SF1">
    <property type="entry name" value="HISTIDINE--TRNA LIGASE, MITOCHONDRIAL-RELATED"/>
    <property type="match status" value="1"/>
</dbReference>
<dbReference type="HAMAP" id="MF_00127">
    <property type="entry name" value="His_tRNA_synth"/>
    <property type="match status" value="1"/>
</dbReference>
<keyword evidence="4" id="KW-0547">Nucleotide-binding</keyword>
<evidence type="ECO:0000256" key="1">
    <source>
        <dbReference type="ARBA" id="ARBA00008226"/>
    </source>
</evidence>
<dbReference type="PROSITE" id="PS50862">
    <property type="entry name" value="AA_TRNA_LIGASE_II"/>
    <property type="match status" value="1"/>
</dbReference>
<keyword evidence="6" id="KW-0648">Protein biosynthesis</keyword>
<dbReference type="GO" id="GO:0005524">
    <property type="term" value="F:ATP binding"/>
    <property type="evidence" value="ECO:0007669"/>
    <property type="project" value="UniProtKB-KW"/>
</dbReference>
<dbReference type="AlphaFoldDB" id="A0A3B0SGU7"/>